<feature type="region of interest" description="Disordered" evidence="1">
    <location>
        <begin position="1"/>
        <end position="36"/>
    </location>
</feature>
<keyword evidence="3" id="KW-1185">Reference proteome</keyword>
<dbReference type="EMBL" id="JAHDVG010000483">
    <property type="protein sequence ID" value="KAH1170881.1"/>
    <property type="molecule type" value="Genomic_DNA"/>
</dbReference>
<proteinExistence type="predicted"/>
<evidence type="ECO:0000256" key="1">
    <source>
        <dbReference type="SAM" id="MobiDB-lite"/>
    </source>
</evidence>
<gene>
    <name evidence="2" type="ORF">KIL84_006499</name>
</gene>
<dbReference type="AlphaFoldDB" id="A0A9D4AW41"/>
<reference evidence="2" key="1">
    <citation type="submission" date="2021-09" db="EMBL/GenBank/DDBJ databases">
        <title>The genome of Mauremys mutica provides insights into the evolution of semi-aquatic lifestyle.</title>
        <authorList>
            <person name="Gong S."/>
            <person name="Gao Y."/>
        </authorList>
    </citation>
    <scope>NUCLEOTIDE SEQUENCE</scope>
    <source>
        <strain evidence="2">MM-2020</strain>
        <tissue evidence="2">Muscle</tissue>
    </source>
</reference>
<organism evidence="2 3">
    <name type="scientific">Mauremys mutica</name>
    <name type="common">yellowpond turtle</name>
    <dbReference type="NCBI Taxonomy" id="74926"/>
    <lineage>
        <taxon>Eukaryota</taxon>
        <taxon>Metazoa</taxon>
        <taxon>Chordata</taxon>
        <taxon>Craniata</taxon>
        <taxon>Vertebrata</taxon>
        <taxon>Euteleostomi</taxon>
        <taxon>Archelosauria</taxon>
        <taxon>Testudinata</taxon>
        <taxon>Testudines</taxon>
        <taxon>Cryptodira</taxon>
        <taxon>Durocryptodira</taxon>
        <taxon>Testudinoidea</taxon>
        <taxon>Geoemydidae</taxon>
        <taxon>Geoemydinae</taxon>
        <taxon>Mauremys</taxon>
    </lineage>
</organism>
<evidence type="ECO:0000313" key="3">
    <source>
        <dbReference type="Proteomes" id="UP000827986"/>
    </source>
</evidence>
<name>A0A9D4AW41_9SAUR</name>
<accession>A0A9D4AW41</accession>
<sequence>MEVQSDGRNQRERSTSWANELGGMKDSEGTKRQLGKKWRSTLSQARNTPAMRICYLLVVSSALRSNTVTKLKNKSDRNITETLCHYKTRHRPHLQEKFNYFDTKLLSSFLSYLMPNPPNPYSWDERKAGINSLRSADYGCRHLTFRKANNKLSTFYEHFIAVIKSLVDFMKSLRIKTLLGERWDSSKIPE</sequence>
<evidence type="ECO:0000313" key="2">
    <source>
        <dbReference type="EMBL" id="KAH1170881.1"/>
    </source>
</evidence>
<dbReference type="Proteomes" id="UP000827986">
    <property type="component" value="Unassembled WGS sequence"/>
</dbReference>
<comment type="caution">
    <text evidence="2">The sequence shown here is derived from an EMBL/GenBank/DDBJ whole genome shotgun (WGS) entry which is preliminary data.</text>
</comment>
<protein>
    <submittedName>
        <fullName evidence="2">Uncharacterized protein</fullName>
    </submittedName>
</protein>